<accession>A0A919N7F6</accession>
<organism evidence="3 4">
    <name type="scientific">Actinoplanes siamensis</name>
    <dbReference type="NCBI Taxonomy" id="1223317"/>
    <lineage>
        <taxon>Bacteria</taxon>
        <taxon>Bacillati</taxon>
        <taxon>Actinomycetota</taxon>
        <taxon>Actinomycetes</taxon>
        <taxon>Micromonosporales</taxon>
        <taxon>Micromonosporaceae</taxon>
        <taxon>Actinoplanes</taxon>
    </lineage>
</organism>
<sequence length="270" mass="28822">MSQTIVITGSSSGVGLAAAKQLAARGDEVVLVGRDAGRLAAAVREVGEAGQGRSPRHYRADFENLAEVRSLAAHLLDDVPEIDVLANNAGGIIARPRETADGFEATLQANHLGPFLLTHLLRDRLAGGRIVNTSSRAHLQGKPGTNFTDDYRSYQAFRSYGASKSANILFTAEAARRWPDVLSVCFHPGVVRTNFGDGRIMRLFYRYAPGLVTPEAAGELLTWLCTAPAGQLENGAYYVGRTVTRPAAHARDPELAAGLWEASRAATGLA</sequence>
<dbReference type="PANTHER" id="PTHR43157">
    <property type="entry name" value="PHOSPHATIDYLINOSITOL-GLYCAN BIOSYNTHESIS CLASS F PROTEIN-RELATED"/>
    <property type="match status" value="1"/>
</dbReference>
<keyword evidence="4" id="KW-1185">Reference proteome</keyword>
<comment type="caution">
    <text evidence="3">The sequence shown here is derived from an EMBL/GenBank/DDBJ whole genome shotgun (WGS) entry which is preliminary data.</text>
</comment>
<comment type="similarity">
    <text evidence="2">Belongs to the short-chain dehydrogenases/reductases (SDR) family.</text>
</comment>
<protein>
    <recommendedName>
        <fullName evidence="5">Short-chain dehydrogenase</fullName>
    </recommendedName>
</protein>
<dbReference type="Proteomes" id="UP000629619">
    <property type="component" value="Unassembled WGS sequence"/>
</dbReference>
<proteinExistence type="inferred from homology"/>
<keyword evidence="1" id="KW-0560">Oxidoreductase</keyword>
<dbReference type="Pfam" id="PF00106">
    <property type="entry name" value="adh_short"/>
    <property type="match status" value="1"/>
</dbReference>
<dbReference type="Gene3D" id="3.40.50.720">
    <property type="entry name" value="NAD(P)-binding Rossmann-like Domain"/>
    <property type="match status" value="1"/>
</dbReference>
<name>A0A919N7F6_9ACTN</name>
<dbReference type="PRINTS" id="PR00080">
    <property type="entry name" value="SDRFAMILY"/>
</dbReference>
<dbReference type="RefSeq" id="WP_203680632.1">
    <property type="nucleotide sequence ID" value="NZ_BOMW01000029.1"/>
</dbReference>
<evidence type="ECO:0000313" key="3">
    <source>
        <dbReference type="EMBL" id="GIF05732.1"/>
    </source>
</evidence>
<dbReference type="GO" id="GO:0016491">
    <property type="term" value="F:oxidoreductase activity"/>
    <property type="evidence" value="ECO:0007669"/>
    <property type="project" value="UniProtKB-KW"/>
</dbReference>
<dbReference type="InterPro" id="IPR036291">
    <property type="entry name" value="NAD(P)-bd_dom_sf"/>
</dbReference>
<dbReference type="InterPro" id="IPR002347">
    <property type="entry name" value="SDR_fam"/>
</dbReference>
<dbReference type="PRINTS" id="PR00081">
    <property type="entry name" value="GDHRDH"/>
</dbReference>
<dbReference type="AlphaFoldDB" id="A0A919N7F6"/>
<evidence type="ECO:0000256" key="1">
    <source>
        <dbReference type="ARBA" id="ARBA00023002"/>
    </source>
</evidence>
<dbReference type="PANTHER" id="PTHR43157:SF31">
    <property type="entry name" value="PHOSPHATIDYLINOSITOL-GLYCAN BIOSYNTHESIS CLASS F PROTEIN"/>
    <property type="match status" value="1"/>
</dbReference>
<dbReference type="SUPFAM" id="SSF51735">
    <property type="entry name" value="NAD(P)-binding Rossmann-fold domains"/>
    <property type="match status" value="1"/>
</dbReference>
<dbReference type="EMBL" id="BOMW01000029">
    <property type="protein sequence ID" value="GIF05732.1"/>
    <property type="molecule type" value="Genomic_DNA"/>
</dbReference>
<evidence type="ECO:0000256" key="2">
    <source>
        <dbReference type="RuleBase" id="RU000363"/>
    </source>
</evidence>
<gene>
    <name evidence="3" type="ORF">Asi03nite_32700</name>
</gene>
<evidence type="ECO:0008006" key="5">
    <source>
        <dbReference type="Google" id="ProtNLM"/>
    </source>
</evidence>
<reference evidence="3" key="1">
    <citation type="submission" date="2021-01" db="EMBL/GenBank/DDBJ databases">
        <title>Whole genome shotgun sequence of Actinoplanes siamensis NBRC 109076.</title>
        <authorList>
            <person name="Komaki H."/>
            <person name="Tamura T."/>
        </authorList>
    </citation>
    <scope>NUCLEOTIDE SEQUENCE</scope>
    <source>
        <strain evidence="3">NBRC 109076</strain>
    </source>
</reference>
<evidence type="ECO:0000313" key="4">
    <source>
        <dbReference type="Proteomes" id="UP000629619"/>
    </source>
</evidence>